<feature type="transmembrane region" description="Helical" evidence="2">
    <location>
        <begin position="159"/>
        <end position="181"/>
    </location>
</feature>
<keyword evidence="2" id="KW-0812">Transmembrane</keyword>
<dbReference type="PANTHER" id="PTHR34980:SF2">
    <property type="entry name" value="INNER MEMBRANE PROTEIN YHAH-RELATED"/>
    <property type="match status" value="1"/>
</dbReference>
<evidence type="ECO:0000313" key="3">
    <source>
        <dbReference type="EMBL" id="MDP5227155.1"/>
    </source>
</evidence>
<accession>A0ABT9INM4</accession>
<keyword evidence="2" id="KW-0472">Membrane</keyword>
<sequence length="193" mass="21670">MTQQPDWQNGDPQLRPGQSPNWPAPGPYGQPFHGGGWYPPFFPRPRVGFVDAVKLAFRNYANFKGRAGRSEYWWFYLFQFLAVFVPGLLGEALFVLGFFQQVPFTHLSRSHGGPPVIHFTAAMVVGSILFVIAWLADATLVLPYLAVTWRRLHDAGYPGPMFFLSLIPYAGGIILIVLNAMPSTAEGMQYEYK</sequence>
<dbReference type="Proteomes" id="UP001232725">
    <property type="component" value="Unassembled WGS sequence"/>
</dbReference>
<feature type="region of interest" description="Disordered" evidence="1">
    <location>
        <begin position="1"/>
        <end position="25"/>
    </location>
</feature>
<feature type="transmembrane region" description="Helical" evidence="2">
    <location>
        <begin position="73"/>
        <end position="99"/>
    </location>
</feature>
<comment type="caution">
    <text evidence="3">The sequence shown here is derived from an EMBL/GenBank/DDBJ whole genome shotgun (WGS) entry which is preliminary data.</text>
</comment>
<dbReference type="RefSeq" id="WP_305996204.1">
    <property type="nucleotide sequence ID" value="NZ_JAVALS010000004.1"/>
</dbReference>
<keyword evidence="2" id="KW-1133">Transmembrane helix</keyword>
<name>A0ABT9INM4_9MICC</name>
<dbReference type="InterPro" id="IPR008523">
    <property type="entry name" value="DUF805"/>
</dbReference>
<feature type="compositionally biased region" description="Polar residues" evidence="1">
    <location>
        <begin position="1"/>
        <end position="21"/>
    </location>
</feature>
<dbReference type="EMBL" id="JAVALS010000004">
    <property type="protein sequence ID" value="MDP5227155.1"/>
    <property type="molecule type" value="Genomic_DNA"/>
</dbReference>
<keyword evidence="4" id="KW-1185">Reference proteome</keyword>
<evidence type="ECO:0000313" key="4">
    <source>
        <dbReference type="Proteomes" id="UP001232725"/>
    </source>
</evidence>
<proteinExistence type="predicted"/>
<feature type="transmembrane region" description="Helical" evidence="2">
    <location>
        <begin position="119"/>
        <end position="147"/>
    </location>
</feature>
<dbReference type="Pfam" id="PF05656">
    <property type="entry name" value="DUF805"/>
    <property type="match status" value="1"/>
</dbReference>
<evidence type="ECO:0000256" key="1">
    <source>
        <dbReference type="SAM" id="MobiDB-lite"/>
    </source>
</evidence>
<gene>
    <name evidence="3" type="ORF">Q9R02_08330</name>
</gene>
<protein>
    <submittedName>
        <fullName evidence="3">DUF805 domain-containing protein</fullName>
    </submittedName>
</protein>
<reference evidence="3 4" key="1">
    <citation type="submission" date="2023-08" db="EMBL/GenBank/DDBJ databases">
        <title>Arthrobacter horti sp. nov., isolated from forest soil.</title>
        <authorList>
            <person name="Park M."/>
        </authorList>
    </citation>
    <scope>NUCLEOTIDE SEQUENCE [LARGE SCALE GENOMIC DNA]</scope>
    <source>
        <strain evidence="3 4">YJM1</strain>
    </source>
</reference>
<organism evidence="3 4">
    <name type="scientific">Arthrobacter horti</name>
    <dbReference type="NCBI Taxonomy" id="3068273"/>
    <lineage>
        <taxon>Bacteria</taxon>
        <taxon>Bacillati</taxon>
        <taxon>Actinomycetota</taxon>
        <taxon>Actinomycetes</taxon>
        <taxon>Micrococcales</taxon>
        <taxon>Micrococcaceae</taxon>
        <taxon>Arthrobacter</taxon>
    </lineage>
</organism>
<evidence type="ECO:0000256" key="2">
    <source>
        <dbReference type="SAM" id="Phobius"/>
    </source>
</evidence>
<dbReference type="PANTHER" id="PTHR34980">
    <property type="entry name" value="INNER MEMBRANE PROTEIN-RELATED-RELATED"/>
    <property type="match status" value="1"/>
</dbReference>